<feature type="compositionally biased region" description="Basic and acidic residues" evidence="1">
    <location>
        <begin position="338"/>
        <end position="349"/>
    </location>
</feature>
<evidence type="ECO:0000313" key="3">
    <source>
        <dbReference type="EMBL" id="CAG8416376.1"/>
    </source>
</evidence>
<reference evidence="3" key="1">
    <citation type="submission" date="2021-07" db="EMBL/GenBank/DDBJ databases">
        <authorList>
            <person name="Branca A.L. A."/>
        </authorList>
    </citation>
    <scope>NUCLEOTIDE SEQUENCE</scope>
</reference>
<gene>
    <name evidence="3" type="ORF">PSALAMII_LOCUS9379</name>
</gene>
<sequence>MYRPTTKNEWWVCGVLLTQAIMTIALEVQVTRLFLKYIFVEWQSWVTPTIIQVPVSYLIPINLAILIFAGVYMLVLALDAIHAKNNILLFAICISNACSFAYAIMQYHLMETTTIRLYESRFGYPTLVDTTRKLWPSIQPAEIVVCIIAGLGTLVVVPCVYFLHREYSWAIYKSVNGSRKTRMRYLFYEIFLVLIKVNFYFLIGFIVQYNLIYVHFRGIEYTLTMCLIPASLICMLLGIYFVQHERTWGVVVIIACYLGVIAYLITRVIILFENSTVGKDMMLLFAFVSLMLTAATVVCAIVCITNFDRGFKMINRSKNGSGRSSSYLQPNSLPLSHPDSRPPSRLTLD</sequence>
<feature type="transmembrane region" description="Helical" evidence="2">
    <location>
        <begin position="185"/>
        <end position="209"/>
    </location>
</feature>
<dbReference type="PANTHER" id="PTHR34391">
    <property type="entry name" value="UPF0658 GOLGI APPARATUS MEMBRANE PROTEIN C1952.10C-RELATED"/>
    <property type="match status" value="1"/>
</dbReference>
<dbReference type="AlphaFoldDB" id="A0A9W4JXA3"/>
<dbReference type="Proteomes" id="UP001152649">
    <property type="component" value="Unassembled WGS sequence"/>
</dbReference>
<keyword evidence="2" id="KW-0472">Membrane</keyword>
<feature type="transmembrane region" description="Helical" evidence="2">
    <location>
        <begin position="87"/>
        <end position="109"/>
    </location>
</feature>
<keyword evidence="2" id="KW-1133">Transmembrane helix</keyword>
<proteinExistence type="predicted"/>
<feature type="transmembrane region" description="Helical" evidence="2">
    <location>
        <begin position="55"/>
        <end position="75"/>
    </location>
</feature>
<dbReference type="GO" id="GO:0005794">
    <property type="term" value="C:Golgi apparatus"/>
    <property type="evidence" value="ECO:0007669"/>
    <property type="project" value="TreeGrafter"/>
</dbReference>
<dbReference type="PANTHER" id="PTHR34391:SF1">
    <property type="entry name" value="UPF0658 GOLGI APPARATUS MEMBRANE PROTEIN C1952.10C-RELATED"/>
    <property type="match status" value="1"/>
</dbReference>
<feature type="transmembrane region" description="Helical" evidence="2">
    <location>
        <begin position="12"/>
        <end position="35"/>
    </location>
</feature>
<accession>A0A9W4JXA3</accession>
<evidence type="ECO:0000313" key="4">
    <source>
        <dbReference type="Proteomes" id="UP001152649"/>
    </source>
</evidence>
<feature type="transmembrane region" description="Helical" evidence="2">
    <location>
        <begin position="249"/>
        <end position="270"/>
    </location>
</feature>
<comment type="caution">
    <text evidence="3">The sequence shown here is derived from an EMBL/GenBank/DDBJ whole genome shotgun (WGS) entry which is preliminary data.</text>
</comment>
<keyword evidence="4" id="KW-1185">Reference proteome</keyword>
<name>A0A9W4JXA3_9EURO</name>
<protein>
    <submittedName>
        <fullName evidence="3">Uncharacterized protein</fullName>
    </submittedName>
</protein>
<organism evidence="3 4">
    <name type="scientific">Penicillium salamii</name>
    <dbReference type="NCBI Taxonomy" id="1612424"/>
    <lineage>
        <taxon>Eukaryota</taxon>
        <taxon>Fungi</taxon>
        <taxon>Dikarya</taxon>
        <taxon>Ascomycota</taxon>
        <taxon>Pezizomycotina</taxon>
        <taxon>Eurotiomycetes</taxon>
        <taxon>Eurotiomycetidae</taxon>
        <taxon>Eurotiales</taxon>
        <taxon>Aspergillaceae</taxon>
        <taxon>Penicillium</taxon>
    </lineage>
</organism>
<feature type="region of interest" description="Disordered" evidence="1">
    <location>
        <begin position="319"/>
        <end position="349"/>
    </location>
</feature>
<evidence type="ECO:0000256" key="2">
    <source>
        <dbReference type="SAM" id="Phobius"/>
    </source>
</evidence>
<keyword evidence="2" id="KW-0812">Transmembrane</keyword>
<feature type="transmembrane region" description="Helical" evidence="2">
    <location>
        <begin position="282"/>
        <end position="307"/>
    </location>
</feature>
<feature type="transmembrane region" description="Helical" evidence="2">
    <location>
        <begin position="141"/>
        <end position="164"/>
    </location>
</feature>
<dbReference type="InterPro" id="IPR040410">
    <property type="entry name" value="UPF0658_Golgi"/>
</dbReference>
<dbReference type="EMBL" id="CAJVPG010000433">
    <property type="protein sequence ID" value="CAG8416376.1"/>
    <property type="molecule type" value="Genomic_DNA"/>
</dbReference>
<dbReference type="OrthoDB" id="10252009at2759"/>
<evidence type="ECO:0000256" key="1">
    <source>
        <dbReference type="SAM" id="MobiDB-lite"/>
    </source>
</evidence>
<feature type="transmembrane region" description="Helical" evidence="2">
    <location>
        <begin position="221"/>
        <end position="242"/>
    </location>
</feature>